<dbReference type="Gene3D" id="1.20.5.500">
    <property type="entry name" value="Single helix bin"/>
    <property type="match status" value="1"/>
</dbReference>
<comment type="subcellular location">
    <subcellularLocation>
        <location evidence="1 6">Mitochondrion</location>
    </subcellularLocation>
</comment>
<comment type="function">
    <text evidence="6">Thought to be a regulatory component of the ATP-synthesizing complex in the mitochondria.</text>
</comment>
<evidence type="ECO:0000256" key="7">
    <source>
        <dbReference type="SAM" id="Coils"/>
    </source>
</evidence>
<dbReference type="FunFam" id="1.20.5.500:FF:000007">
    <property type="entry name" value="ATPase inhibitor, putative"/>
    <property type="match status" value="1"/>
</dbReference>
<evidence type="ECO:0000256" key="1">
    <source>
        <dbReference type="ARBA" id="ARBA00004173"/>
    </source>
</evidence>
<dbReference type="GO" id="GO:0042030">
    <property type="term" value="F:ATPase inhibitor activity"/>
    <property type="evidence" value="ECO:0007669"/>
    <property type="project" value="InterPro"/>
</dbReference>
<evidence type="ECO:0000313" key="9">
    <source>
        <dbReference type="Proteomes" id="UP001201812"/>
    </source>
</evidence>
<evidence type="ECO:0000256" key="2">
    <source>
        <dbReference type="ARBA" id="ARBA00010901"/>
    </source>
</evidence>
<dbReference type="GO" id="GO:0005739">
    <property type="term" value="C:mitochondrion"/>
    <property type="evidence" value="ECO:0007669"/>
    <property type="project" value="UniProtKB-SubCell"/>
</dbReference>
<comment type="similarity">
    <text evidence="2 6">Belongs to the ATPase inhibitor family.</text>
</comment>
<gene>
    <name evidence="8" type="ORF">DdX_10845</name>
</gene>
<dbReference type="InterPro" id="IPR007648">
    <property type="entry name" value="ATPase_inhibitor_mt"/>
</dbReference>
<keyword evidence="5 6" id="KW-0496">Mitochondrion</keyword>
<sequence length="114" mass="12986">MSCHSVLFARNVLSRTCRRMYSVVEGAGFDASKLGGAGGSIRQAGGAFGKLEQAREEEYFYKLQKRQLEQLKKLNVKAIEHHRQEAELHLEAIERNKRRLQEIEAELQKTAGQK</sequence>
<feature type="coiled-coil region" evidence="7">
    <location>
        <begin position="76"/>
        <end position="113"/>
    </location>
</feature>
<accession>A0AAD4QYT7</accession>
<dbReference type="EMBL" id="JAKKPZ010000027">
    <property type="protein sequence ID" value="KAI1710170.1"/>
    <property type="molecule type" value="Genomic_DNA"/>
</dbReference>
<dbReference type="PANTHER" id="PTHR48417:SF1">
    <property type="entry name" value="ATP SYNTHASE F1 SUBUNIT EPSILON"/>
    <property type="match status" value="1"/>
</dbReference>
<dbReference type="PANTHER" id="PTHR48417">
    <property type="entry name" value="ATP SYNTHASE F1 SUBUNIT EPSILON"/>
    <property type="match status" value="1"/>
</dbReference>
<dbReference type="Proteomes" id="UP001201812">
    <property type="component" value="Unassembled WGS sequence"/>
</dbReference>
<keyword evidence="3" id="KW-0809">Transit peptide</keyword>
<protein>
    <recommendedName>
        <fullName evidence="6">ATPase inhibitor, mitochondrial</fullName>
    </recommendedName>
</protein>
<organism evidence="8 9">
    <name type="scientific">Ditylenchus destructor</name>
    <dbReference type="NCBI Taxonomy" id="166010"/>
    <lineage>
        <taxon>Eukaryota</taxon>
        <taxon>Metazoa</taxon>
        <taxon>Ecdysozoa</taxon>
        <taxon>Nematoda</taxon>
        <taxon>Chromadorea</taxon>
        <taxon>Rhabditida</taxon>
        <taxon>Tylenchina</taxon>
        <taxon>Tylenchomorpha</taxon>
        <taxon>Sphaerularioidea</taxon>
        <taxon>Anguinidae</taxon>
        <taxon>Anguininae</taxon>
        <taxon>Ditylenchus</taxon>
    </lineage>
</organism>
<comment type="caution">
    <text evidence="8">The sequence shown here is derived from an EMBL/GenBank/DDBJ whole genome shotgun (WGS) entry which is preliminary data.</text>
</comment>
<proteinExistence type="inferred from homology"/>
<dbReference type="Pfam" id="PF04568">
    <property type="entry name" value="IATP"/>
    <property type="match status" value="1"/>
</dbReference>
<evidence type="ECO:0000313" key="8">
    <source>
        <dbReference type="EMBL" id="KAI1710170.1"/>
    </source>
</evidence>
<dbReference type="SUPFAM" id="SSF64602">
    <property type="entry name" value="F1 ATPase inhibitor, IF1, C-terminal domain"/>
    <property type="match status" value="1"/>
</dbReference>
<keyword evidence="4 7" id="KW-0175">Coiled coil</keyword>
<evidence type="ECO:0000256" key="4">
    <source>
        <dbReference type="ARBA" id="ARBA00023054"/>
    </source>
</evidence>
<evidence type="ECO:0000256" key="6">
    <source>
        <dbReference type="RuleBase" id="RU368087"/>
    </source>
</evidence>
<evidence type="ECO:0000256" key="5">
    <source>
        <dbReference type="ARBA" id="ARBA00023128"/>
    </source>
</evidence>
<evidence type="ECO:0000256" key="3">
    <source>
        <dbReference type="ARBA" id="ARBA00022946"/>
    </source>
</evidence>
<name>A0AAD4QYT7_9BILA</name>
<dbReference type="AlphaFoldDB" id="A0AAD4QYT7"/>
<reference evidence="8" key="1">
    <citation type="submission" date="2022-01" db="EMBL/GenBank/DDBJ databases">
        <title>Genome Sequence Resource for Two Populations of Ditylenchus destructor, the Migratory Endoparasitic Phytonematode.</title>
        <authorList>
            <person name="Zhang H."/>
            <person name="Lin R."/>
            <person name="Xie B."/>
        </authorList>
    </citation>
    <scope>NUCLEOTIDE SEQUENCE</scope>
    <source>
        <strain evidence="8">BazhouSP</strain>
    </source>
</reference>
<keyword evidence="9" id="KW-1185">Reference proteome</keyword>